<name>V5SBI0_9HYPH</name>
<dbReference type="PRINTS" id="PR00455">
    <property type="entry name" value="HTHTETR"/>
</dbReference>
<dbReference type="PANTHER" id="PTHR30055:SF181">
    <property type="entry name" value="BLR6905 PROTEIN"/>
    <property type="match status" value="1"/>
</dbReference>
<proteinExistence type="predicted"/>
<keyword evidence="5" id="KW-1185">Reference proteome</keyword>
<evidence type="ECO:0000259" key="3">
    <source>
        <dbReference type="PROSITE" id="PS50977"/>
    </source>
</evidence>
<dbReference type="HOGENOM" id="CLU_099040_0_0_5"/>
<reference evidence="4 5" key="1">
    <citation type="journal article" date="2014" name="Genome Announc.">
        <title>Complete Genome Sequence of Hyphomicrobium nitrativorans Strain NL23, a Denitrifying Bacterium Isolated from Biofilm of a Methanol-Fed Denitrification System Treating Seawater at the Montreal Biodome.</title>
        <authorList>
            <person name="Martineau C."/>
            <person name="Villeneuve C."/>
            <person name="Mauffrey F."/>
            <person name="Villemur R."/>
        </authorList>
    </citation>
    <scope>NUCLEOTIDE SEQUENCE [LARGE SCALE GENOMIC DNA]</scope>
    <source>
        <strain evidence="4">NL23</strain>
    </source>
</reference>
<evidence type="ECO:0000256" key="2">
    <source>
        <dbReference type="PROSITE-ProRule" id="PRU00335"/>
    </source>
</evidence>
<gene>
    <name evidence="4" type="ORF">W911_01125</name>
</gene>
<accession>V5SBI0</accession>
<dbReference type="InterPro" id="IPR009057">
    <property type="entry name" value="Homeodomain-like_sf"/>
</dbReference>
<dbReference type="PATRIC" id="fig|1029756.8.peg.239"/>
<dbReference type="InterPro" id="IPR050109">
    <property type="entry name" value="HTH-type_TetR-like_transc_reg"/>
</dbReference>
<evidence type="ECO:0000313" key="4">
    <source>
        <dbReference type="EMBL" id="AHB47314.1"/>
    </source>
</evidence>
<organism evidence="4 5">
    <name type="scientific">Hyphomicrobium nitrativorans NL23</name>
    <dbReference type="NCBI Taxonomy" id="1029756"/>
    <lineage>
        <taxon>Bacteria</taxon>
        <taxon>Pseudomonadati</taxon>
        <taxon>Pseudomonadota</taxon>
        <taxon>Alphaproteobacteria</taxon>
        <taxon>Hyphomicrobiales</taxon>
        <taxon>Hyphomicrobiaceae</taxon>
        <taxon>Hyphomicrobium</taxon>
    </lineage>
</organism>
<dbReference type="AlphaFoldDB" id="V5SBI0"/>
<dbReference type="RefSeq" id="WP_023785667.1">
    <property type="nucleotide sequence ID" value="NC_022997.1"/>
</dbReference>
<feature type="domain" description="HTH tetR-type" evidence="3">
    <location>
        <begin position="17"/>
        <end position="76"/>
    </location>
</feature>
<evidence type="ECO:0000313" key="5">
    <source>
        <dbReference type="Proteomes" id="UP000018542"/>
    </source>
</evidence>
<dbReference type="Gene3D" id="1.10.357.10">
    <property type="entry name" value="Tetracycline Repressor, domain 2"/>
    <property type="match status" value="1"/>
</dbReference>
<dbReference type="InterPro" id="IPR001647">
    <property type="entry name" value="HTH_TetR"/>
</dbReference>
<dbReference type="EMBL" id="CP006912">
    <property type="protein sequence ID" value="AHB47314.1"/>
    <property type="molecule type" value="Genomic_DNA"/>
</dbReference>
<sequence>MQDAKPEPPKRKRLDPERREQEIVEGAIRYFSEVGFGGGMRDLAARLGISHALLFRYFPTKDALIDRVYDQVFLSRWDATWDELLGDRSVNLRTRLERFYREYLTAIDRPEWVRAFVFGGLAGVNINRRYLSLIRRKVIMPVALELREAAGVQIPPGAPPSEAELELSWGLHGEIFYLAIRRWVYGLKVTPDRDRFVALTVAKFLDGAPAALRGVSVSRD</sequence>
<dbReference type="PANTHER" id="PTHR30055">
    <property type="entry name" value="HTH-TYPE TRANSCRIPTIONAL REGULATOR RUTR"/>
    <property type="match status" value="1"/>
</dbReference>
<dbReference type="KEGG" id="hni:W911_01125"/>
<dbReference type="Proteomes" id="UP000018542">
    <property type="component" value="Chromosome"/>
</dbReference>
<dbReference type="OrthoDB" id="7465645at2"/>
<dbReference type="GO" id="GO:0003700">
    <property type="term" value="F:DNA-binding transcription factor activity"/>
    <property type="evidence" value="ECO:0007669"/>
    <property type="project" value="TreeGrafter"/>
</dbReference>
<keyword evidence="1 2" id="KW-0238">DNA-binding</keyword>
<feature type="DNA-binding region" description="H-T-H motif" evidence="2">
    <location>
        <begin position="39"/>
        <end position="58"/>
    </location>
</feature>
<dbReference type="PROSITE" id="PS50977">
    <property type="entry name" value="HTH_TETR_2"/>
    <property type="match status" value="1"/>
</dbReference>
<dbReference type="Pfam" id="PF00440">
    <property type="entry name" value="TetR_N"/>
    <property type="match status" value="1"/>
</dbReference>
<protein>
    <submittedName>
        <fullName evidence="4">TetR family transcriptional regulator</fullName>
    </submittedName>
</protein>
<dbReference type="STRING" id="1029756.W911_01125"/>
<dbReference type="SUPFAM" id="SSF46689">
    <property type="entry name" value="Homeodomain-like"/>
    <property type="match status" value="1"/>
</dbReference>
<evidence type="ECO:0000256" key="1">
    <source>
        <dbReference type="ARBA" id="ARBA00023125"/>
    </source>
</evidence>
<dbReference type="GO" id="GO:0000976">
    <property type="term" value="F:transcription cis-regulatory region binding"/>
    <property type="evidence" value="ECO:0007669"/>
    <property type="project" value="TreeGrafter"/>
</dbReference>